<proteinExistence type="inferred from homology"/>
<evidence type="ECO:0000313" key="15">
    <source>
        <dbReference type="EMBL" id="BDY27740.1"/>
    </source>
</evidence>
<sequence>MRAEAFNGHMEFMSPTDSMFLIAETREHPFHVGGLALYEPPAGAGRDFVRELHEEMVAHTDFQPVFRKHPATILGGIANVGWTYDNDVDLDYHLRRSALPTPGRVRDLLELTSRLHGGLLDRHRPLWEAHLIEGLADGRFAVYTKLHHALIDGVSALKLIMRTLSEDPDDTEVRVPWDVPRKKRPHQNSSLLRTVTDAAGSVAGIAPSSVKLARSALLEQQLTLPFAAPKTMFNVKIGGARRVAAQSWPLERFKRIKEATGATINDVVLGMCAGALRAYLLEQSALPDRPLIAMVPVSLRSENEADTGGNLVGSILCNLATDLDDPAERLTVISESMRGNKKVFSELPRMQALALSALMIAPLGLAAVPGFVKATAPPFNLVISNVPGPRHPLYWKGARLDGNYPLSIALDGQAMNITLANNADNLDFGLVGCRRSVPHLQRMLSHLEDSLKALEVATGV</sequence>
<evidence type="ECO:0000259" key="13">
    <source>
        <dbReference type="Pfam" id="PF06974"/>
    </source>
</evidence>
<dbReference type="InterPro" id="IPR004255">
    <property type="entry name" value="O-acyltransferase_WSD1_N"/>
</dbReference>
<dbReference type="GO" id="GO:0004144">
    <property type="term" value="F:diacylglycerol O-acyltransferase activity"/>
    <property type="evidence" value="ECO:0007669"/>
    <property type="project" value="UniProtKB-EC"/>
</dbReference>
<dbReference type="GO" id="GO:0051701">
    <property type="term" value="P:biological process involved in interaction with host"/>
    <property type="evidence" value="ECO:0007669"/>
    <property type="project" value="TreeGrafter"/>
</dbReference>
<comment type="catalytic activity">
    <reaction evidence="10 11">
        <text>an acyl-CoA + a 1,2-diacyl-sn-glycerol = a triacyl-sn-glycerol + CoA</text>
        <dbReference type="Rhea" id="RHEA:10868"/>
        <dbReference type="ChEBI" id="CHEBI:17815"/>
        <dbReference type="ChEBI" id="CHEBI:57287"/>
        <dbReference type="ChEBI" id="CHEBI:58342"/>
        <dbReference type="ChEBI" id="CHEBI:64615"/>
        <dbReference type="EC" id="2.3.1.20"/>
    </reaction>
</comment>
<evidence type="ECO:0000313" key="17">
    <source>
        <dbReference type="Proteomes" id="UP001241092"/>
    </source>
</evidence>
<dbReference type="PANTHER" id="PTHR31650:SF1">
    <property type="entry name" value="WAX ESTER SYNTHASE_DIACYLGLYCEROL ACYLTRANSFERASE 4-RELATED"/>
    <property type="match status" value="1"/>
</dbReference>
<dbReference type="InterPro" id="IPR045034">
    <property type="entry name" value="O-acyltransferase_WSD1-like"/>
</dbReference>
<evidence type="ECO:0000256" key="6">
    <source>
        <dbReference type="ARBA" id="ARBA00022679"/>
    </source>
</evidence>
<dbReference type="AlphaFoldDB" id="A0AAI8TSI8"/>
<dbReference type="GO" id="GO:0001666">
    <property type="term" value="P:response to hypoxia"/>
    <property type="evidence" value="ECO:0007669"/>
    <property type="project" value="TreeGrafter"/>
</dbReference>
<evidence type="ECO:0000313" key="16">
    <source>
        <dbReference type="Proteomes" id="UP000465622"/>
    </source>
</evidence>
<protein>
    <recommendedName>
        <fullName evidence="4 11">Diacylglycerol O-acyltransferase</fullName>
        <ecNumber evidence="4 11">2.3.1.20</ecNumber>
    </recommendedName>
</protein>
<keyword evidence="9 11" id="KW-0012">Acyltransferase</keyword>
<dbReference type="EMBL" id="AP027452">
    <property type="protein sequence ID" value="BDY27740.1"/>
    <property type="molecule type" value="Genomic_DNA"/>
</dbReference>
<dbReference type="GO" id="GO:0071731">
    <property type="term" value="P:response to nitric oxide"/>
    <property type="evidence" value="ECO:0007669"/>
    <property type="project" value="TreeGrafter"/>
</dbReference>
<reference evidence="14 16" key="1">
    <citation type="journal article" date="2019" name="Emerg. Microbes Infect.">
        <title>Comprehensive subspecies identification of 175 nontuberculous mycobacteria species based on 7547 genomic profiles.</title>
        <authorList>
            <person name="Matsumoto Y."/>
            <person name="Kinjo T."/>
            <person name="Motooka D."/>
            <person name="Nabeya D."/>
            <person name="Jung N."/>
            <person name="Uechi K."/>
            <person name="Horii T."/>
            <person name="Iida T."/>
            <person name="Fujita J."/>
            <person name="Nakamura S."/>
        </authorList>
    </citation>
    <scope>NUCLEOTIDE SEQUENCE [LARGE SCALE GENOMIC DNA]</scope>
    <source>
        <strain evidence="14 16">JCM 12375</strain>
    </source>
</reference>
<keyword evidence="8 11" id="KW-0443">Lipid metabolism</keyword>
<dbReference type="Pfam" id="PF03007">
    <property type="entry name" value="WS_DGAT_cat"/>
    <property type="match status" value="1"/>
</dbReference>
<accession>A0AAI8TSI8</accession>
<dbReference type="InterPro" id="IPR014292">
    <property type="entry name" value="Acyl_transf_WS/DGAT"/>
</dbReference>
<dbReference type="GO" id="GO:0006071">
    <property type="term" value="P:glycerol metabolic process"/>
    <property type="evidence" value="ECO:0007669"/>
    <property type="project" value="UniProtKB-KW"/>
</dbReference>
<evidence type="ECO:0000256" key="4">
    <source>
        <dbReference type="ARBA" id="ARBA00013244"/>
    </source>
</evidence>
<comment type="similarity">
    <text evidence="3 11">Belongs to the long-chain O-acyltransferase family.</text>
</comment>
<dbReference type="PANTHER" id="PTHR31650">
    <property type="entry name" value="O-ACYLTRANSFERASE (WSD1-LIKE) FAMILY PROTEIN"/>
    <property type="match status" value="1"/>
</dbReference>
<keyword evidence="16" id="KW-1185">Reference proteome</keyword>
<feature type="domain" description="O-acyltransferase WSD1-like N-terminal" evidence="12">
    <location>
        <begin position="13"/>
        <end position="268"/>
    </location>
</feature>
<dbReference type="NCBIfam" id="TIGR02946">
    <property type="entry name" value="acyl_WS_DGAT"/>
    <property type="match status" value="1"/>
</dbReference>
<evidence type="ECO:0000256" key="2">
    <source>
        <dbReference type="ARBA" id="ARBA00005189"/>
    </source>
</evidence>
<feature type="domain" description="O-acyltransferase WSD1 C-terminal" evidence="13">
    <location>
        <begin position="309"/>
        <end position="454"/>
    </location>
</feature>
<keyword evidence="6 11" id="KW-0808">Transferase</keyword>
<evidence type="ECO:0000256" key="10">
    <source>
        <dbReference type="ARBA" id="ARBA00048109"/>
    </source>
</evidence>
<name>A0AAI8TSI8_MYCME</name>
<dbReference type="GO" id="GO:0019432">
    <property type="term" value="P:triglyceride biosynthetic process"/>
    <property type="evidence" value="ECO:0007669"/>
    <property type="project" value="TreeGrafter"/>
</dbReference>
<comment type="pathway">
    <text evidence="2">Lipid metabolism.</text>
</comment>
<evidence type="ECO:0000256" key="9">
    <source>
        <dbReference type="ARBA" id="ARBA00023315"/>
    </source>
</evidence>
<reference evidence="15" key="3">
    <citation type="submission" date="2023-03" db="EMBL/GenBank/DDBJ databases">
        <title>Draft genome sequence of a Mycolicibacterium mageritense strain H4_3_1 isolated from a hybrid biological-inorganic system reactor.</title>
        <authorList>
            <person name="Feng X."/>
            <person name="Kazama D."/>
            <person name="Sato K."/>
            <person name="Kobayashi H."/>
        </authorList>
    </citation>
    <scope>NUCLEOTIDE SEQUENCE</scope>
    <source>
        <strain evidence="15">H4_3_1</strain>
    </source>
</reference>
<gene>
    <name evidence="15" type="primary">tgs2</name>
    <name evidence="15" type="ORF">hbim_01666</name>
    <name evidence="14" type="ORF">MMAGJ_30180</name>
</gene>
<evidence type="ECO:0000256" key="3">
    <source>
        <dbReference type="ARBA" id="ARBA00009587"/>
    </source>
</evidence>
<evidence type="ECO:0000256" key="7">
    <source>
        <dbReference type="ARBA" id="ARBA00022798"/>
    </source>
</evidence>
<comment type="pathway">
    <text evidence="1 11">Glycerolipid metabolism; triacylglycerol biosynthesis.</text>
</comment>
<organism evidence="15 17">
    <name type="scientific">Mycolicibacterium mageritense</name>
    <name type="common">Mycobacterium mageritense</name>
    <dbReference type="NCBI Taxonomy" id="53462"/>
    <lineage>
        <taxon>Bacteria</taxon>
        <taxon>Bacillati</taxon>
        <taxon>Actinomycetota</taxon>
        <taxon>Actinomycetes</taxon>
        <taxon>Mycobacteriales</taxon>
        <taxon>Mycobacteriaceae</taxon>
        <taxon>Mycolicibacterium</taxon>
    </lineage>
</organism>
<keyword evidence="7 11" id="KW-0319">Glycerol metabolism</keyword>
<dbReference type="SUPFAM" id="SSF52777">
    <property type="entry name" value="CoA-dependent acyltransferases"/>
    <property type="match status" value="1"/>
</dbReference>
<evidence type="ECO:0000256" key="8">
    <source>
        <dbReference type="ARBA" id="ARBA00023098"/>
    </source>
</evidence>
<dbReference type="Proteomes" id="UP000465622">
    <property type="component" value="Chromosome"/>
</dbReference>
<dbReference type="EC" id="2.3.1.20" evidence="4 11"/>
<dbReference type="Pfam" id="PF06974">
    <property type="entry name" value="WS_DGAT_C"/>
    <property type="match status" value="1"/>
</dbReference>
<dbReference type="Proteomes" id="UP001241092">
    <property type="component" value="Chromosome"/>
</dbReference>
<dbReference type="InterPro" id="IPR009721">
    <property type="entry name" value="O-acyltransferase_WSD1_C"/>
</dbReference>
<reference evidence="14" key="2">
    <citation type="submission" date="2020-02" db="EMBL/GenBank/DDBJ databases">
        <authorList>
            <person name="Matsumoto Y."/>
            <person name="Motooka D."/>
            <person name="Nakamura S."/>
        </authorList>
    </citation>
    <scope>NUCLEOTIDE SEQUENCE</scope>
    <source>
        <strain evidence="14">JCM 12375</strain>
    </source>
</reference>
<keyword evidence="5 11" id="KW-0444">Lipid biosynthesis</keyword>
<evidence type="ECO:0000256" key="1">
    <source>
        <dbReference type="ARBA" id="ARBA00004771"/>
    </source>
</evidence>
<evidence type="ECO:0000256" key="11">
    <source>
        <dbReference type="RuleBase" id="RU361241"/>
    </source>
</evidence>
<evidence type="ECO:0000259" key="12">
    <source>
        <dbReference type="Pfam" id="PF03007"/>
    </source>
</evidence>
<dbReference type="GO" id="GO:0005886">
    <property type="term" value="C:plasma membrane"/>
    <property type="evidence" value="ECO:0007669"/>
    <property type="project" value="TreeGrafter"/>
</dbReference>
<evidence type="ECO:0000313" key="14">
    <source>
        <dbReference type="EMBL" id="BBX33736.1"/>
    </source>
</evidence>
<evidence type="ECO:0000256" key="5">
    <source>
        <dbReference type="ARBA" id="ARBA00022516"/>
    </source>
</evidence>
<dbReference type="EMBL" id="AP022567">
    <property type="protein sequence ID" value="BBX33736.1"/>
    <property type="molecule type" value="Genomic_DNA"/>
</dbReference>